<evidence type="ECO:0000256" key="1">
    <source>
        <dbReference type="SAM" id="MobiDB-lite"/>
    </source>
</evidence>
<evidence type="ECO:0000313" key="2">
    <source>
        <dbReference type="EMBL" id="ELK10561.1"/>
    </source>
</evidence>
<protein>
    <submittedName>
        <fullName evidence="2">Uncharacterized protein</fullName>
    </submittedName>
</protein>
<organism evidence="2 3">
    <name type="scientific">Pteropus alecto</name>
    <name type="common">Black flying fox</name>
    <dbReference type="NCBI Taxonomy" id="9402"/>
    <lineage>
        <taxon>Eukaryota</taxon>
        <taxon>Metazoa</taxon>
        <taxon>Chordata</taxon>
        <taxon>Craniata</taxon>
        <taxon>Vertebrata</taxon>
        <taxon>Euteleostomi</taxon>
        <taxon>Mammalia</taxon>
        <taxon>Eutheria</taxon>
        <taxon>Laurasiatheria</taxon>
        <taxon>Chiroptera</taxon>
        <taxon>Yinpterochiroptera</taxon>
        <taxon>Pteropodoidea</taxon>
        <taxon>Pteropodidae</taxon>
        <taxon>Pteropodinae</taxon>
        <taxon>Pteropus</taxon>
    </lineage>
</organism>
<evidence type="ECO:0000313" key="3">
    <source>
        <dbReference type="Proteomes" id="UP000010552"/>
    </source>
</evidence>
<dbReference type="AlphaFoldDB" id="L5KIG6"/>
<dbReference type="EMBL" id="KB030727">
    <property type="protein sequence ID" value="ELK10561.1"/>
    <property type="molecule type" value="Genomic_DNA"/>
</dbReference>
<dbReference type="PROSITE" id="PS51257">
    <property type="entry name" value="PROKAR_LIPOPROTEIN"/>
    <property type="match status" value="1"/>
</dbReference>
<gene>
    <name evidence="2" type="ORF">PAL_GLEAN10013049</name>
</gene>
<keyword evidence="3" id="KW-1185">Reference proteome</keyword>
<dbReference type="InParanoid" id="L5KIG6"/>
<feature type="compositionally biased region" description="Basic and acidic residues" evidence="1">
    <location>
        <begin position="89"/>
        <end position="99"/>
    </location>
</feature>
<name>L5KIG6_PTEAL</name>
<feature type="region of interest" description="Disordered" evidence="1">
    <location>
        <begin position="38"/>
        <end position="99"/>
    </location>
</feature>
<feature type="region of interest" description="Disordered" evidence="1">
    <location>
        <begin position="133"/>
        <end position="154"/>
    </location>
</feature>
<dbReference type="Proteomes" id="UP000010552">
    <property type="component" value="Unassembled WGS sequence"/>
</dbReference>
<feature type="compositionally biased region" description="Basic and acidic residues" evidence="1">
    <location>
        <begin position="38"/>
        <end position="49"/>
    </location>
</feature>
<accession>L5KIG6</accession>
<sequence>MQKTPGASVALLGGTGCLRVSHVCSVREEQRLPARDLSKPHFNAERGDLGEFSEASEGSVGPALLKTSAQLSTLQEAGYEGEGASPARASRDPRAHRCETEQVSACRGAGCRASSPMARLGTGALGMGLGDGLCAPPDPRVQTAPSPHPSAAFT</sequence>
<reference evidence="3" key="1">
    <citation type="journal article" date="2013" name="Science">
        <title>Comparative analysis of bat genomes provides insight into the evolution of flight and immunity.</title>
        <authorList>
            <person name="Zhang G."/>
            <person name="Cowled C."/>
            <person name="Shi Z."/>
            <person name="Huang Z."/>
            <person name="Bishop-Lilly K.A."/>
            <person name="Fang X."/>
            <person name="Wynne J.W."/>
            <person name="Xiong Z."/>
            <person name="Baker M.L."/>
            <person name="Zhao W."/>
            <person name="Tachedjian M."/>
            <person name="Zhu Y."/>
            <person name="Zhou P."/>
            <person name="Jiang X."/>
            <person name="Ng J."/>
            <person name="Yang L."/>
            <person name="Wu L."/>
            <person name="Xiao J."/>
            <person name="Feng Y."/>
            <person name="Chen Y."/>
            <person name="Sun X."/>
            <person name="Zhang Y."/>
            <person name="Marsh G.A."/>
            <person name="Crameri G."/>
            <person name="Broder C.C."/>
            <person name="Frey K.G."/>
            <person name="Wang L.F."/>
            <person name="Wang J."/>
        </authorList>
    </citation>
    <scope>NUCLEOTIDE SEQUENCE [LARGE SCALE GENOMIC DNA]</scope>
</reference>
<proteinExistence type="predicted"/>